<dbReference type="AlphaFoldDB" id="A0A9P4PSS5"/>
<accession>A0A9P4PSS5</accession>
<evidence type="ECO:0000256" key="1">
    <source>
        <dbReference type="SAM" id="MobiDB-lite"/>
    </source>
</evidence>
<feature type="compositionally biased region" description="Low complexity" evidence="1">
    <location>
        <begin position="47"/>
        <end position="58"/>
    </location>
</feature>
<protein>
    <submittedName>
        <fullName evidence="2">Uncharacterized protein</fullName>
    </submittedName>
</protein>
<dbReference type="Proteomes" id="UP000799764">
    <property type="component" value="Unassembled WGS sequence"/>
</dbReference>
<feature type="region of interest" description="Disordered" evidence="1">
    <location>
        <begin position="37"/>
        <end position="67"/>
    </location>
</feature>
<sequence>MRRGALTWGRLGGWRGEAAAQLTAGGVGPAQLQALMGRAGQGRAGRSRAGQDSGSRGQMEGLRVRTTRQERCRRRFPINTTDSSVVNPPTTPTYVPVCTNGAWWTAQLSSGAHRSVDPAKHAVSCCSHATALPLHLTTTRGPMQLPGCFPCTDQRPAVAPLLHLIYPLPRPACSCQGAFDNAPRCCATEPSAACTRAEMPTVGTCRANGVMPLVFCNNVDMAWLRMMQAHDKASSPGEGVWRVGQDDVHSGHQDFPVTCRVKPIRELF</sequence>
<gene>
    <name evidence="2" type="ORF">P171DRAFT_470386</name>
</gene>
<keyword evidence="3" id="KW-1185">Reference proteome</keyword>
<evidence type="ECO:0000313" key="3">
    <source>
        <dbReference type="Proteomes" id="UP000799764"/>
    </source>
</evidence>
<dbReference type="OrthoDB" id="10646970at2759"/>
<name>A0A9P4PSS5_9PLEO</name>
<comment type="caution">
    <text evidence="2">The sequence shown here is derived from an EMBL/GenBank/DDBJ whole genome shotgun (WGS) entry which is preliminary data.</text>
</comment>
<dbReference type="EMBL" id="MU001495">
    <property type="protein sequence ID" value="KAF2448693.1"/>
    <property type="molecule type" value="Genomic_DNA"/>
</dbReference>
<evidence type="ECO:0000313" key="2">
    <source>
        <dbReference type="EMBL" id="KAF2448693.1"/>
    </source>
</evidence>
<organism evidence="2 3">
    <name type="scientific">Karstenula rhodostoma CBS 690.94</name>
    <dbReference type="NCBI Taxonomy" id="1392251"/>
    <lineage>
        <taxon>Eukaryota</taxon>
        <taxon>Fungi</taxon>
        <taxon>Dikarya</taxon>
        <taxon>Ascomycota</taxon>
        <taxon>Pezizomycotina</taxon>
        <taxon>Dothideomycetes</taxon>
        <taxon>Pleosporomycetidae</taxon>
        <taxon>Pleosporales</taxon>
        <taxon>Massarineae</taxon>
        <taxon>Didymosphaeriaceae</taxon>
        <taxon>Karstenula</taxon>
    </lineage>
</organism>
<reference evidence="2" key="1">
    <citation type="journal article" date="2020" name="Stud. Mycol.">
        <title>101 Dothideomycetes genomes: a test case for predicting lifestyles and emergence of pathogens.</title>
        <authorList>
            <person name="Haridas S."/>
            <person name="Albert R."/>
            <person name="Binder M."/>
            <person name="Bloem J."/>
            <person name="Labutti K."/>
            <person name="Salamov A."/>
            <person name="Andreopoulos B."/>
            <person name="Baker S."/>
            <person name="Barry K."/>
            <person name="Bills G."/>
            <person name="Bluhm B."/>
            <person name="Cannon C."/>
            <person name="Castanera R."/>
            <person name="Culley D."/>
            <person name="Daum C."/>
            <person name="Ezra D."/>
            <person name="Gonzalez J."/>
            <person name="Henrissat B."/>
            <person name="Kuo A."/>
            <person name="Liang C."/>
            <person name="Lipzen A."/>
            <person name="Lutzoni F."/>
            <person name="Magnuson J."/>
            <person name="Mondo S."/>
            <person name="Nolan M."/>
            <person name="Ohm R."/>
            <person name="Pangilinan J."/>
            <person name="Park H.-J."/>
            <person name="Ramirez L."/>
            <person name="Alfaro M."/>
            <person name="Sun H."/>
            <person name="Tritt A."/>
            <person name="Yoshinaga Y."/>
            <person name="Zwiers L.-H."/>
            <person name="Turgeon B."/>
            <person name="Goodwin S."/>
            <person name="Spatafora J."/>
            <person name="Crous P."/>
            <person name="Grigoriev I."/>
        </authorList>
    </citation>
    <scope>NUCLEOTIDE SEQUENCE</scope>
    <source>
        <strain evidence="2">CBS 690.94</strain>
    </source>
</reference>
<proteinExistence type="predicted"/>